<dbReference type="Proteomes" id="UP000824633">
    <property type="component" value="Chromosome"/>
</dbReference>
<evidence type="ECO:0000313" key="3">
    <source>
        <dbReference type="Proteomes" id="UP000824633"/>
    </source>
</evidence>
<proteinExistence type="predicted"/>
<keyword evidence="1" id="KW-1133">Transmembrane helix</keyword>
<evidence type="ECO:0000313" key="2">
    <source>
        <dbReference type="EMBL" id="BCZ47782.1"/>
    </source>
</evidence>
<sequence length="55" mass="6625">MHDEKYSWQFWTCYLFSCALAEFFTKYVMIVIGYSIFVTREIIAEGKNIIFKVNE</sequence>
<keyword evidence="1" id="KW-0472">Membrane</keyword>
<protein>
    <submittedName>
        <fullName evidence="2">Uncharacterized protein</fullName>
    </submittedName>
</protein>
<accession>A0ABM7T6Z9</accession>
<keyword evidence="1" id="KW-0812">Transmembrane</keyword>
<name>A0ABM7T6Z9_9CLOT</name>
<evidence type="ECO:0000256" key="1">
    <source>
        <dbReference type="SAM" id="Phobius"/>
    </source>
</evidence>
<feature type="transmembrane region" description="Helical" evidence="1">
    <location>
        <begin position="14"/>
        <end position="37"/>
    </location>
</feature>
<gene>
    <name evidence="2" type="ORF">psyc5s11_38490</name>
</gene>
<keyword evidence="3" id="KW-1185">Reference proteome</keyword>
<organism evidence="2 3">
    <name type="scientific">Clostridium gelidum</name>
    <dbReference type="NCBI Taxonomy" id="704125"/>
    <lineage>
        <taxon>Bacteria</taxon>
        <taxon>Bacillati</taxon>
        <taxon>Bacillota</taxon>
        <taxon>Clostridia</taxon>
        <taxon>Eubacteriales</taxon>
        <taxon>Clostridiaceae</taxon>
        <taxon>Clostridium</taxon>
    </lineage>
</organism>
<dbReference type="EMBL" id="AP024849">
    <property type="protein sequence ID" value="BCZ47782.1"/>
    <property type="molecule type" value="Genomic_DNA"/>
</dbReference>
<reference evidence="3" key="1">
    <citation type="submission" date="2021-07" db="EMBL/GenBank/DDBJ databases">
        <title>Complete genome sequencing of a Clostridium isolate.</title>
        <authorList>
            <person name="Ueki A."/>
            <person name="Tonouchi A."/>
        </authorList>
    </citation>
    <scope>NUCLEOTIDE SEQUENCE [LARGE SCALE GENOMIC DNA]</scope>
    <source>
        <strain evidence="3">C5S11</strain>
    </source>
</reference>